<keyword evidence="2" id="KW-1185">Reference proteome</keyword>
<name>A0ACC0WI02_9STRA</name>
<evidence type="ECO:0000313" key="2">
    <source>
        <dbReference type="Proteomes" id="UP001163321"/>
    </source>
</evidence>
<evidence type="ECO:0000313" key="1">
    <source>
        <dbReference type="EMBL" id="KAI9918382.1"/>
    </source>
</evidence>
<comment type="caution">
    <text evidence="1">The sequence shown here is derived from an EMBL/GenBank/DDBJ whole genome shotgun (WGS) entry which is preliminary data.</text>
</comment>
<gene>
    <name evidence="1" type="ORF">PsorP6_012092</name>
</gene>
<dbReference type="EMBL" id="CM047591">
    <property type="protein sequence ID" value="KAI9918382.1"/>
    <property type="molecule type" value="Genomic_DNA"/>
</dbReference>
<sequence>MEIISCGYFLLDCPADTPLVCRIWGETKWLQSQGYYSLQALFLNQVELNIWFYWKRQKKDAAATIRRRGLVSRFYLVREWEKASLEQQHTVLREISSKMMGHLRDFKPVMPLQAAAAAQFQAMRHSLESLLSIITVYQSSKQRVEHSALAEVCFTCALQDAVTCPQEAVLKLLLADHLQAQCSLLLSERLSREEERLVEASRLGLAVDTLDVAADGTTVKGKGGNHSQRRGASSKKMLKLRRRQGEMHAAQKLRLTFVLREVRDFFRQKHAADAACLSDILRDFIDRAIDEDMLTPGGWRVSPQYHTKEPVHSRRKKKRKKAKMKANIALETVCTTELEIKGSSKSDHVPSPWQRPGGKKPTKPLSCHVSDEYETGARRGVTLDSDSLPFHHDLPLVDGQTELPHRPCHLRLHCTHRHSLLDRLSLRTRYFEHVLVLLYLVHRSPRLNALGDTGVYLDMQIEKMLQLLNVDKFDARSWDKWRHVVSMEIQTVLECSEGVEGQDTLPFLYSQVLVQTCVSEVDDLRAFLQTQVQARRLCAPKATPNAVVPLRKLRPLQVDDKDEDRTVEARDLLADALFKVQPTTKPVVEFVVVSVTTDVCAYVLTHLVTPRADHLVARCVARGLGRNVSHETRDARVASCQQLVTARTCP</sequence>
<reference evidence="1 2" key="1">
    <citation type="journal article" date="2022" name="bioRxiv">
        <title>The genome of the oomycete Peronosclerospora sorghi, a cosmopolitan pathogen of maize and sorghum, is inflated with dispersed pseudogenes.</title>
        <authorList>
            <person name="Fletcher K."/>
            <person name="Martin F."/>
            <person name="Isakeit T."/>
            <person name="Cavanaugh K."/>
            <person name="Magill C."/>
            <person name="Michelmore R."/>
        </authorList>
    </citation>
    <scope>NUCLEOTIDE SEQUENCE [LARGE SCALE GENOMIC DNA]</scope>
    <source>
        <strain evidence="1">P6</strain>
    </source>
</reference>
<protein>
    <submittedName>
        <fullName evidence="1">Uncharacterized protein</fullName>
    </submittedName>
</protein>
<accession>A0ACC0WI02</accession>
<dbReference type="Proteomes" id="UP001163321">
    <property type="component" value="Chromosome 12"/>
</dbReference>
<organism evidence="1 2">
    <name type="scientific">Peronosclerospora sorghi</name>
    <dbReference type="NCBI Taxonomy" id="230839"/>
    <lineage>
        <taxon>Eukaryota</taxon>
        <taxon>Sar</taxon>
        <taxon>Stramenopiles</taxon>
        <taxon>Oomycota</taxon>
        <taxon>Peronosporomycetes</taxon>
        <taxon>Peronosporales</taxon>
        <taxon>Peronosporaceae</taxon>
        <taxon>Peronosclerospora</taxon>
    </lineage>
</organism>
<proteinExistence type="predicted"/>